<evidence type="ECO:0000313" key="17">
    <source>
        <dbReference type="Proteomes" id="UP000051181"/>
    </source>
</evidence>
<proteinExistence type="inferred from homology"/>
<dbReference type="PIRSF" id="PIRSF000676">
    <property type="entry name" value="Homoser_kin"/>
    <property type="match status" value="1"/>
</dbReference>
<dbReference type="UniPathway" id="UPA00050">
    <property type="reaction ID" value="UER00064"/>
</dbReference>
<comment type="caution">
    <text evidence="16">The sequence shown here is derived from an EMBL/GenBank/DDBJ whole genome shotgun (WGS) entry which is preliminary data.</text>
</comment>
<gene>
    <name evidence="13" type="primary">thrB</name>
    <name evidence="16" type="ORF">FD22_GL000032</name>
</gene>
<keyword evidence="6 13" id="KW-0808">Transferase</keyword>
<evidence type="ECO:0000256" key="12">
    <source>
        <dbReference type="ARBA" id="ARBA00049954"/>
    </source>
</evidence>
<dbReference type="GO" id="GO:0005737">
    <property type="term" value="C:cytoplasm"/>
    <property type="evidence" value="ECO:0007669"/>
    <property type="project" value="UniProtKB-SubCell"/>
</dbReference>
<dbReference type="InterPro" id="IPR020568">
    <property type="entry name" value="Ribosomal_Su5_D2-typ_SF"/>
</dbReference>
<dbReference type="InterPro" id="IPR000870">
    <property type="entry name" value="Homoserine_kinase"/>
</dbReference>
<comment type="subcellular location">
    <subcellularLocation>
        <location evidence="13">Cytoplasm</location>
    </subcellularLocation>
</comment>
<dbReference type="InterPro" id="IPR006203">
    <property type="entry name" value="GHMP_knse_ATP-bd_CS"/>
</dbReference>
<evidence type="ECO:0000256" key="8">
    <source>
        <dbReference type="ARBA" id="ARBA00022741"/>
    </source>
</evidence>
<dbReference type="InterPro" id="IPR013750">
    <property type="entry name" value="GHMP_kinase_C_dom"/>
</dbReference>
<dbReference type="NCBIfam" id="TIGR00191">
    <property type="entry name" value="thrB"/>
    <property type="match status" value="1"/>
</dbReference>
<dbReference type="Pfam" id="PF08544">
    <property type="entry name" value="GHMP_kinases_C"/>
    <property type="match status" value="1"/>
</dbReference>
<dbReference type="InterPro" id="IPR006204">
    <property type="entry name" value="GHMP_kinase_N_dom"/>
</dbReference>
<evidence type="ECO:0000256" key="1">
    <source>
        <dbReference type="ARBA" id="ARBA00005015"/>
    </source>
</evidence>
<evidence type="ECO:0000256" key="4">
    <source>
        <dbReference type="ARBA" id="ARBA00017858"/>
    </source>
</evidence>
<keyword evidence="7 13" id="KW-0791">Threonine biosynthesis</keyword>
<sequence>MTTIRVPATSANLGPGFDSIGLALDLYLTVTIAEARSDWFIEHEMGAEVPSDEHNLIIKTALALIPDLEPHHLIMRSEIPLARGLGSSSSAIIAGIALADQLGDLDLTQYDMLQMAVKLEGHPDNVAPAIYGGFVTATYDDVEADAISAPFPAARALTFIPDTELLTSASRAVLPKQMPLRAAVATSSAANVLVAAVLRGDLELAGRMMERDQFHETYREKLVPHLEQIRDCARDHGACGTYLSGAGPTVISMVPTVEADEILEELEKLPLNGRWLNLAIAPAGLAIEK</sequence>
<protein>
    <recommendedName>
        <fullName evidence="4 13">Homoserine kinase</fullName>
        <shortName evidence="13">HK</shortName>
        <shortName evidence="13">HSK</shortName>
        <ecNumber evidence="3 13">2.7.1.39</ecNumber>
    </recommendedName>
</protein>
<dbReference type="InterPro" id="IPR036554">
    <property type="entry name" value="GHMP_kinase_C_sf"/>
</dbReference>
<dbReference type="InterPro" id="IPR014721">
    <property type="entry name" value="Ribsml_uS5_D2-typ_fold_subgr"/>
</dbReference>
<dbReference type="GO" id="GO:0005524">
    <property type="term" value="F:ATP binding"/>
    <property type="evidence" value="ECO:0007669"/>
    <property type="project" value="UniProtKB-UniRule"/>
</dbReference>
<dbReference type="Gene3D" id="3.30.230.10">
    <property type="match status" value="1"/>
</dbReference>
<dbReference type="GO" id="GO:0009088">
    <property type="term" value="P:threonine biosynthetic process"/>
    <property type="evidence" value="ECO:0007669"/>
    <property type="project" value="UniProtKB-UniRule"/>
</dbReference>
<reference evidence="16 17" key="1">
    <citation type="journal article" date="2015" name="Genome Announc.">
        <title>Expanding the biotechnology potential of lactobacilli through comparative genomics of 213 strains and associated genera.</title>
        <authorList>
            <person name="Sun Z."/>
            <person name="Harris H.M."/>
            <person name="McCann A."/>
            <person name="Guo C."/>
            <person name="Argimon S."/>
            <person name="Zhang W."/>
            <person name="Yang X."/>
            <person name="Jeffery I.B."/>
            <person name="Cooney J.C."/>
            <person name="Kagawa T.F."/>
            <person name="Liu W."/>
            <person name="Song Y."/>
            <person name="Salvetti E."/>
            <person name="Wrobel A."/>
            <person name="Rasinkangas P."/>
            <person name="Parkhill J."/>
            <person name="Rea M.C."/>
            <person name="O'Sullivan O."/>
            <person name="Ritari J."/>
            <person name="Douillard F.P."/>
            <person name="Paul Ross R."/>
            <person name="Yang R."/>
            <person name="Briner A.E."/>
            <person name="Felis G.E."/>
            <person name="de Vos W.M."/>
            <person name="Barrangou R."/>
            <person name="Klaenhammer T.R."/>
            <person name="Caufield P.W."/>
            <person name="Cui Y."/>
            <person name="Zhang H."/>
            <person name="O'Toole P.W."/>
        </authorList>
    </citation>
    <scope>NUCLEOTIDE SEQUENCE [LARGE SCALE GENOMIC DNA]</scope>
    <source>
        <strain evidence="16 17">DSM 20001</strain>
    </source>
</reference>
<evidence type="ECO:0000256" key="3">
    <source>
        <dbReference type="ARBA" id="ARBA00012078"/>
    </source>
</evidence>
<comment type="function">
    <text evidence="12 13">Catalyzes the ATP-dependent phosphorylation of L-homoserine to L-homoserine phosphate.</text>
</comment>
<dbReference type="EMBL" id="AZCN01000001">
    <property type="protein sequence ID" value="KRK19291.1"/>
    <property type="molecule type" value="Genomic_DNA"/>
</dbReference>
<feature type="domain" description="GHMP kinase N-terminal" evidence="14">
    <location>
        <begin position="55"/>
        <end position="133"/>
    </location>
</feature>
<comment type="catalytic activity">
    <reaction evidence="11 13">
        <text>L-homoserine + ATP = O-phospho-L-homoserine + ADP + H(+)</text>
        <dbReference type="Rhea" id="RHEA:13985"/>
        <dbReference type="ChEBI" id="CHEBI:15378"/>
        <dbReference type="ChEBI" id="CHEBI:30616"/>
        <dbReference type="ChEBI" id="CHEBI:57476"/>
        <dbReference type="ChEBI" id="CHEBI:57590"/>
        <dbReference type="ChEBI" id="CHEBI:456216"/>
        <dbReference type="EC" id="2.7.1.39"/>
    </reaction>
</comment>
<organism evidence="16 17">
    <name type="scientific">Loigolactobacillus coryniformis subsp. coryniformis KCTC 3167 = DSM 20001</name>
    <dbReference type="NCBI Taxonomy" id="913848"/>
    <lineage>
        <taxon>Bacteria</taxon>
        <taxon>Bacillati</taxon>
        <taxon>Bacillota</taxon>
        <taxon>Bacilli</taxon>
        <taxon>Lactobacillales</taxon>
        <taxon>Lactobacillaceae</taxon>
        <taxon>Loigolactobacillus</taxon>
    </lineage>
</organism>
<name>A0A0R1FC73_9LACO</name>
<dbReference type="PRINTS" id="PR00958">
    <property type="entry name" value="HOMSERKINASE"/>
</dbReference>
<evidence type="ECO:0000256" key="7">
    <source>
        <dbReference type="ARBA" id="ARBA00022697"/>
    </source>
</evidence>
<keyword evidence="5 13" id="KW-0028">Amino-acid biosynthesis</keyword>
<dbReference type="GeneID" id="65918168"/>
<evidence type="ECO:0000259" key="14">
    <source>
        <dbReference type="Pfam" id="PF00288"/>
    </source>
</evidence>
<keyword evidence="9 13" id="KW-0418">Kinase</keyword>
<accession>A0A0R1FC73</accession>
<evidence type="ECO:0000259" key="15">
    <source>
        <dbReference type="Pfam" id="PF08544"/>
    </source>
</evidence>
<dbReference type="PANTHER" id="PTHR20861">
    <property type="entry name" value="HOMOSERINE/4-DIPHOSPHOCYTIDYL-2-C-METHYL-D-ERYTHRITOL KINASE"/>
    <property type="match status" value="1"/>
</dbReference>
<evidence type="ECO:0000256" key="5">
    <source>
        <dbReference type="ARBA" id="ARBA00022605"/>
    </source>
</evidence>
<feature type="binding site" evidence="13">
    <location>
        <begin position="80"/>
        <end position="90"/>
    </location>
    <ligand>
        <name>ATP</name>
        <dbReference type="ChEBI" id="CHEBI:30616"/>
    </ligand>
</feature>
<dbReference type="eggNOG" id="COG0083">
    <property type="taxonomic scope" value="Bacteria"/>
</dbReference>
<dbReference type="EC" id="2.7.1.39" evidence="3 13"/>
<evidence type="ECO:0000256" key="13">
    <source>
        <dbReference type="HAMAP-Rule" id="MF_00384"/>
    </source>
</evidence>
<dbReference type="Proteomes" id="UP000051181">
    <property type="component" value="Unassembled WGS sequence"/>
</dbReference>
<dbReference type="RefSeq" id="WP_010009225.1">
    <property type="nucleotide sequence ID" value="NZ_AZCN01000001.1"/>
</dbReference>
<dbReference type="PANTHER" id="PTHR20861:SF1">
    <property type="entry name" value="HOMOSERINE KINASE"/>
    <property type="match status" value="1"/>
</dbReference>
<dbReference type="AlphaFoldDB" id="A0A0R1FC73"/>
<comment type="similarity">
    <text evidence="2 13">Belongs to the GHMP kinase family. Homoserine kinase subfamily.</text>
</comment>
<dbReference type="HAMAP" id="MF_00384">
    <property type="entry name" value="Homoser_kinase"/>
    <property type="match status" value="1"/>
</dbReference>
<evidence type="ECO:0000256" key="2">
    <source>
        <dbReference type="ARBA" id="ARBA00007370"/>
    </source>
</evidence>
<evidence type="ECO:0000256" key="11">
    <source>
        <dbReference type="ARBA" id="ARBA00049375"/>
    </source>
</evidence>
<comment type="pathway">
    <text evidence="1 13">Amino-acid biosynthesis; L-threonine biosynthesis; L-threonine from L-aspartate: step 4/5.</text>
</comment>
<dbReference type="Gene3D" id="3.30.70.890">
    <property type="entry name" value="GHMP kinase, C-terminal domain"/>
    <property type="match status" value="1"/>
</dbReference>
<dbReference type="GO" id="GO:0004413">
    <property type="term" value="F:homoserine kinase activity"/>
    <property type="evidence" value="ECO:0007669"/>
    <property type="project" value="UniProtKB-UniRule"/>
</dbReference>
<dbReference type="PROSITE" id="PS00627">
    <property type="entry name" value="GHMP_KINASES_ATP"/>
    <property type="match status" value="1"/>
</dbReference>
<evidence type="ECO:0000256" key="6">
    <source>
        <dbReference type="ARBA" id="ARBA00022679"/>
    </source>
</evidence>
<keyword evidence="10 13" id="KW-0067">ATP-binding</keyword>
<dbReference type="SUPFAM" id="SSF54211">
    <property type="entry name" value="Ribosomal protein S5 domain 2-like"/>
    <property type="match status" value="1"/>
</dbReference>
<keyword evidence="8 13" id="KW-0547">Nucleotide-binding</keyword>
<evidence type="ECO:0000256" key="10">
    <source>
        <dbReference type="ARBA" id="ARBA00022840"/>
    </source>
</evidence>
<keyword evidence="13" id="KW-0963">Cytoplasm</keyword>
<dbReference type="SUPFAM" id="SSF55060">
    <property type="entry name" value="GHMP Kinase, C-terminal domain"/>
    <property type="match status" value="1"/>
</dbReference>
<evidence type="ECO:0000256" key="9">
    <source>
        <dbReference type="ARBA" id="ARBA00022777"/>
    </source>
</evidence>
<feature type="domain" description="GHMP kinase C-terminal" evidence="15">
    <location>
        <begin position="194"/>
        <end position="268"/>
    </location>
</feature>
<evidence type="ECO:0000313" key="16">
    <source>
        <dbReference type="EMBL" id="KRK19291.1"/>
    </source>
</evidence>
<dbReference type="PATRIC" id="fig|913848.6.peg.32"/>
<dbReference type="Pfam" id="PF00288">
    <property type="entry name" value="GHMP_kinases_N"/>
    <property type="match status" value="1"/>
</dbReference>